<proteinExistence type="predicted"/>
<organism evidence="1 2">
    <name type="scientific">Pseudoalteromonas gelatinilytica</name>
    <dbReference type="NCBI Taxonomy" id="1703256"/>
    <lineage>
        <taxon>Bacteria</taxon>
        <taxon>Pseudomonadati</taxon>
        <taxon>Pseudomonadota</taxon>
        <taxon>Gammaproteobacteria</taxon>
        <taxon>Alteromonadales</taxon>
        <taxon>Pseudoalteromonadaceae</taxon>
        <taxon>Pseudoalteromonas</taxon>
    </lineage>
</organism>
<dbReference type="InterPro" id="IPR010732">
    <property type="entry name" value="T6SS_TssG-like"/>
</dbReference>
<accession>A0A3A3EJB4</accession>
<name>A0A3A3EJB4_9GAMM</name>
<evidence type="ECO:0000313" key="1">
    <source>
        <dbReference type="EMBL" id="RJF35657.1"/>
    </source>
</evidence>
<dbReference type="Pfam" id="PF06996">
    <property type="entry name" value="T6SS_TssG"/>
    <property type="match status" value="1"/>
</dbReference>
<dbReference type="PANTHER" id="PTHR35564">
    <property type="match status" value="1"/>
</dbReference>
<sequence>MIAQLLENATEIDFYKAVFVIESQLSSAAQQYRKVGYDCQPKLELIKFSSTQKFGFAGNAITKLKPAKNVAGITQFDMEISFMGMTGCSGALPHFYSELVMQRLRYKDSTMRDFYDMFNHRLISLYYRAWKKYKPALNFANSHQDNHTKILALLSGGNAPHQLYFSGLFSRKTRNIADLRNILTFYLDCDVSINQFVGQWQPLKQSEQTRINSGGFAGQHARLGIDAIAGKQVWDISTKIEVIIEPKNEHQTARLLPQQELWNLAHQIVGDFVGNQIQHALIVKANFYKLGAKQLLKERCQLGCNSFLLPENAAQNGKVTELSFKG</sequence>
<dbReference type="AlphaFoldDB" id="A0A3A3EJB4"/>
<dbReference type="PANTHER" id="PTHR35564:SF4">
    <property type="entry name" value="CYTOPLASMIC PROTEIN"/>
    <property type="match status" value="1"/>
</dbReference>
<dbReference type="Proteomes" id="UP000265938">
    <property type="component" value="Unassembled WGS sequence"/>
</dbReference>
<reference evidence="1 2" key="1">
    <citation type="submission" date="2018-09" db="EMBL/GenBank/DDBJ databases">
        <title>Identification of marine bacteria producing industrial enzymes.</title>
        <authorList>
            <person name="Cheng T.H."/>
            <person name="Saidin J."/>
            <person name="Muhd D.D."/>
            <person name="Isa M.N.M."/>
            <person name="Bakar M.F.A."/>
            <person name="Ismail N."/>
        </authorList>
    </citation>
    <scope>NUCLEOTIDE SEQUENCE [LARGE SCALE GENOMIC DNA]</scope>
    <source>
        <strain evidence="1 2">MNAD 1.6</strain>
    </source>
</reference>
<evidence type="ECO:0000313" key="2">
    <source>
        <dbReference type="Proteomes" id="UP000265938"/>
    </source>
</evidence>
<gene>
    <name evidence="1" type="primary">tssG</name>
    <name evidence="1" type="ORF">D4741_11855</name>
</gene>
<dbReference type="EMBL" id="QYSE01000002">
    <property type="protein sequence ID" value="RJF35657.1"/>
    <property type="molecule type" value="Genomic_DNA"/>
</dbReference>
<dbReference type="NCBIfam" id="TIGR03347">
    <property type="entry name" value="VI_chp_1"/>
    <property type="match status" value="1"/>
</dbReference>
<comment type="caution">
    <text evidence="1">The sequence shown here is derived from an EMBL/GenBank/DDBJ whole genome shotgun (WGS) entry which is preliminary data.</text>
</comment>
<protein>
    <submittedName>
        <fullName evidence="1">Type VI secretion system baseplate subunit TssG</fullName>
    </submittedName>
</protein>
<dbReference type="RefSeq" id="WP_119853116.1">
    <property type="nucleotide sequence ID" value="NZ_QYSE01000002.1"/>
</dbReference>